<dbReference type="Proteomes" id="UP000320623">
    <property type="component" value="Unassembled WGS sequence"/>
</dbReference>
<accession>A0A0S4ND04</accession>
<evidence type="ECO:0000256" key="1">
    <source>
        <dbReference type="ARBA" id="ARBA00022490"/>
    </source>
</evidence>
<evidence type="ECO:0000313" key="8">
    <source>
        <dbReference type="EMBL" id="CUU08065.1"/>
    </source>
</evidence>
<evidence type="ECO:0000256" key="3">
    <source>
        <dbReference type="ARBA" id="ARBA00022552"/>
    </source>
</evidence>
<dbReference type="Gene3D" id="2.40.30.60">
    <property type="entry name" value="RimM"/>
    <property type="match status" value="1"/>
</dbReference>
<dbReference type="STRING" id="1643428.GCA_001442855_01933"/>
<dbReference type="Gene3D" id="2.30.30.240">
    <property type="entry name" value="PRC-barrel domain"/>
    <property type="match status" value="1"/>
</dbReference>
<dbReference type="PANTHER" id="PTHR33692">
    <property type="entry name" value="RIBOSOME MATURATION FACTOR RIMM"/>
    <property type="match status" value="1"/>
</dbReference>
<gene>
    <name evidence="5" type="primary">rimM</name>
    <name evidence="8" type="ORF">JGI1_01973</name>
</gene>
<sequence>MLNPGLTREKIVMGDLCIIGKILRPYGLKGQVCVKPITDFIERFKKLRRVYVGDNPVEVDEHLVVGAFLRDEDIILKFKGVNDRTSAESFSGKFIYIPEEELMPLPEGSFYVHDLIGLKVFDTNGRKIGIIADVWLLPANDVYVVESKGKEILIPAIADVVKKIDLEKKVVIIEPMEGLIE</sequence>
<dbReference type="RefSeq" id="WP_140945691.1">
    <property type="nucleotide sequence ID" value="NZ_FAOO01000018.1"/>
</dbReference>
<feature type="domain" description="Ribosome maturation factor RimM PRC barrel" evidence="7">
    <location>
        <begin position="112"/>
        <end position="179"/>
    </location>
</feature>
<dbReference type="GO" id="GO:0043022">
    <property type="term" value="F:ribosome binding"/>
    <property type="evidence" value="ECO:0007669"/>
    <property type="project" value="InterPro"/>
</dbReference>
<name>A0A0S4ND04_9BACT</name>
<dbReference type="InterPro" id="IPR011033">
    <property type="entry name" value="PRC_barrel-like_sf"/>
</dbReference>
<dbReference type="Pfam" id="PF01782">
    <property type="entry name" value="RimM"/>
    <property type="match status" value="1"/>
</dbReference>
<dbReference type="InterPro" id="IPR002676">
    <property type="entry name" value="RimM_N"/>
</dbReference>
<evidence type="ECO:0000259" key="7">
    <source>
        <dbReference type="Pfam" id="PF24986"/>
    </source>
</evidence>
<dbReference type="GO" id="GO:0005840">
    <property type="term" value="C:ribosome"/>
    <property type="evidence" value="ECO:0007669"/>
    <property type="project" value="InterPro"/>
</dbReference>
<comment type="similarity">
    <text evidence="5">Belongs to the RimM family.</text>
</comment>
<dbReference type="NCBIfam" id="TIGR02273">
    <property type="entry name" value="16S_RimM"/>
    <property type="match status" value="1"/>
</dbReference>
<evidence type="ECO:0000256" key="2">
    <source>
        <dbReference type="ARBA" id="ARBA00022517"/>
    </source>
</evidence>
<reference evidence="9" key="1">
    <citation type="submission" date="2015-11" db="EMBL/GenBank/DDBJ databases">
        <authorList>
            <person name="Varghese N."/>
        </authorList>
    </citation>
    <scope>NUCLEOTIDE SEQUENCE [LARGE SCALE GENOMIC DNA]</scope>
</reference>
<comment type="subunit">
    <text evidence="5">Binds ribosomal protein uS19.</text>
</comment>
<dbReference type="Pfam" id="PF24986">
    <property type="entry name" value="PRC_RimM"/>
    <property type="match status" value="1"/>
</dbReference>
<dbReference type="InterPro" id="IPR011961">
    <property type="entry name" value="RimM"/>
</dbReference>
<dbReference type="AlphaFoldDB" id="A0A0S4ND04"/>
<dbReference type="InterPro" id="IPR036976">
    <property type="entry name" value="RimM_N_sf"/>
</dbReference>
<evidence type="ECO:0000256" key="4">
    <source>
        <dbReference type="ARBA" id="ARBA00023186"/>
    </source>
</evidence>
<dbReference type="SUPFAM" id="SSF50346">
    <property type="entry name" value="PRC-barrel domain"/>
    <property type="match status" value="1"/>
</dbReference>
<dbReference type="GO" id="GO:0005737">
    <property type="term" value="C:cytoplasm"/>
    <property type="evidence" value="ECO:0007669"/>
    <property type="project" value="UniProtKB-SubCell"/>
</dbReference>
<comment type="domain">
    <text evidence="5">The PRC barrel domain binds ribosomal protein uS19.</text>
</comment>
<dbReference type="SUPFAM" id="SSF50447">
    <property type="entry name" value="Translation proteins"/>
    <property type="match status" value="1"/>
</dbReference>
<dbReference type="PANTHER" id="PTHR33692:SF1">
    <property type="entry name" value="RIBOSOME MATURATION FACTOR RIMM"/>
    <property type="match status" value="1"/>
</dbReference>
<keyword evidence="1 5" id="KW-0963">Cytoplasm</keyword>
<dbReference type="HAMAP" id="MF_00014">
    <property type="entry name" value="Ribosome_mat_RimM"/>
    <property type="match status" value="1"/>
</dbReference>
<dbReference type="GO" id="GO:0006364">
    <property type="term" value="P:rRNA processing"/>
    <property type="evidence" value="ECO:0007669"/>
    <property type="project" value="UniProtKB-UniRule"/>
</dbReference>
<evidence type="ECO:0000259" key="6">
    <source>
        <dbReference type="Pfam" id="PF01782"/>
    </source>
</evidence>
<keyword evidence="9" id="KW-1185">Reference proteome</keyword>
<dbReference type="InterPro" id="IPR056792">
    <property type="entry name" value="PRC_RimM"/>
</dbReference>
<organism evidence="8 9">
    <name type="scientific">Candidatus Thermokryptus mobilis</name>
    <dbReference type="NCBI Taxonomy" id="1643428"/>
    <lineage>
        <taxon>Bacteria</taxon>
        <taxon>Pseudomonadati</taxon>
        <taxon>Candidatus Kryptoniota</taxon>
        <taxon>Candidatus Thermokryptus</taxon>
    </lineage>
</organism>
<dbReference type="GO" id="GO:0042274">
    <property type="term" value="P:ribosomal small subunit biogenesis"/>
    <property type="evidence" value="ECO:0007669"/>
    <property type="project" value="UniProtKB-UniRule"/>
</dbReference>
<keyword evidence="3 5" id="KW-0698">rRNA processing</keyword>
<evidence type="ECO:0000313" key="9">
    <source>
        <dbReference type="Proteomes" id="UP000320623"/>
    </source>
</evidence>
<evidence type="ECO:0000256" key="5">
    <source>
        <dbReference type="HAMAP-Rule" id="MF_00014"/>
    </source>
</evidence>
<feature type="domain" description="RimM N-terminal" evidence="6">
    <location>
        <begin position="19"/>
        <end position="100"/>
    </location>
</feature>
<dbReference type="OrthoDB" id="9810331at2"/>
<keyword evidence="4 5" id="KW-0143">Chaperone</keyword>
<comment type="function">
    <text evidence="5">An accessory protein needed during the final step in the assembly of 30S ribosomal subunit, possibly for assembly of the head region. Essential for efficient processing of 16S rRNA. May be needed both before and after RbfA during the maturation of 16S rRNA. It has affinity for free ribosomal 30S subunits but not for 70S ribosomes.</text>
</comment>
<dbReference type="EMBL" id="FAOO01000018">
    <property type="protein sequence ID" value="CUU08065.1"/>
    <property type="molecule type" value="Genomic_DNA"/>
</dbReference>
<proteinExistence type="inferred from homology"/>
<keyword evidence="2 5" id="KW-0690">Ribosome biogenesis</keyword>
<comment type="subcellular location">
    <subcellularLocation>
        <location evidence="5">Cytoplasm</location>
    </subcellularLocation>
</comment>
<dbReference type="InterPro" id="IPR009000">
    <property type="entry name" value="Transl_B-barrel_sf"/>
</dbReference>
<protein>
    <recommendedName>
        <fullName evidence="5">Ribosome maturation factor RimM</fullName>
    </recommendedName>
</protein>